<dbReference type="PANTHER" id="PTHR33692:SF1">
    <property type="entry name" value="RIBOSOME MATURATION FACTOR RIMM"/>
    <property type="match status" value="1"/>
</dbReference>
<protein>
    <recommendedName>
        <fullName evidence="5">Ribosome maturation factor RimM</fullName>
    </recommendedName>
</protein>
<dbReference type="InterPro" id="IPR002676">
    <property type="entry name" value="RimM_N"/>
</dbReference>
<evidence type="ECO:0000256" key="1">
    <source>
        <dbReference type="ARBA" id="ARBA00022490"/>
    </source>
</evidence>
<dbReference type="Gene3D" id="2.40.30.60">
    <property type="entry name" value="RimM"/>
    <property type="match status" value="1"/>
</dbReference>
<name>A0A1X0VFR0_LEUPS</name>
<dbReference type="InterPro" id="IPR009000">
    <property type="entry name" value="Transl_B-barrel_sf"/>
</dbReference>
<comment type="domain">
    <text evidence="5">The PRC barrel domain binds ribosomal protein uS19.</text>
</comment>
<comment type="subunit">
    <text evidence="5">Binds ribosomal protein uS19.</text>
</comment>
<keyword evidence="4 5" id="KW-0143">Chaperone</keyword>
<dbReference type="PANTHER" id="PTHR33692">
    <property type="entry name" value="RIBOSOME MATURATION FACTOR RIMM"/>
    <property type="match status" value="1"/>
</dbReference>
<dbReference type="Pfam" id="PF01782">
    <property type="entry name" value="RimM"/>
    <property type="match status" value="1"/>
</dbReference>
<dbReference type="SUPFAM" id="SSF50346">
    <property type="entry name" value="PRC-barrel domain"/>
    <property type="match status" value="1"/>
</dbReference>
<dbReference type="Proteomes" id="UP000192288">
    <property type="component" value="Unassembled WGS sequence"/>
</dbReference>
<dbReference type="InterPro" id="IPR027275">
    <property type="entry name" value="PRC-brl_dom"/>
</dbReference>
<evidence type="ECO:0000256" key="5">
    <source>
        <dbReference type="HAMAP-Rule" id="MF_00014"/>
    </source>
</evidence>
<dbReference type="HAMAP" id="MF_00014">
    <property type="entry name" value="Ribosome_mat_RimM"/>
    <property type="match status" value="1"/>
</dbReference>
<comment type="subcellular location">
    <subcellularLocation>
        <location evidence="5">Cytoplasm</location>
    </subcellularLocation>
</comment>
<sequence>MTNTDNFFKVGTIVNTHGIRGEVKIMAITDFAEERFQKGASLFIDTKQGRVPVTVKSSRLHKNAWLVLFDGVSNINEIEKYKGDDVYVEGNSRPELGDDEYYYDEIIDSEVVDLSGNHIGIVKEIMTTGANDVWIVKREGQSDALIPLIDDVVKEINADDKLITIDVLEGLLD</sequence>
<keyword evidence="3 5" id="KW-0698">rRNA processing</keyword>
<proteinExistence type="inferred from homology"/>
<keyword evidence="2 5" id="KW-0690">Ribosome biogenesis</keyword>
<dbReference type="eggNOG" id="COG0806">
    <property type="taxonomic scope" value="Bacteria"/>
</dbReference>
<evidence type="ECO:0000256" key="2">
    <source>
        <dbReference type="ARBA" id="ARBA00022517"/>
    </source>
</evidence>
<dbReference type="GO" id="GO:0006364">
    <property type="term" value="P:rRNA processing"/>
    <property type="evidence" value="ECO:0007669"/>
    <property type="project" value="UniProtKB-UniRule"/>
</dbReference>
<evidence type="ECO:0000313" key="9">
    <source>
        <dbReference type="Proteomes" id="UP000192288"/>
    </source>
</evidence>
<gene>
    <name evidence="5" type="primary">rimM</name>
    <name evidence="8" type="ORF">BMR96_01970</name>
</gene>
<dbReference type="RefSeq" id="WP_004914712.1">
    <property type="nucleotide sequence ID" value="NZ_MPLS01000004.1"/>
</dbReference>
<evidence type="ECO:0000259" key="7">
    <source>
        <dbReference type="Pfam" id="PF05239"/>
    </source>
</evidence>
<dbReference type="SUPFAM" id="SSF50447">
    <property type="entry name" value="Translation proteins"/>
    <property type="match status" value="1"/>
</dbReference>
<evidence type="ECO:0000313" key="8">
    <source>
        <dbReference type="EMBL" id="ORI98419.1"/>
    </source>
</evidence>
<dbReference type="NCBIfam" id="TIGR02273">
    <property type="entry name" value="16S_RimM"/>
    <property type="match status" value="1"/>
</dbReference>
<comment type="similarity">
    <text evidence="5">Belongs to the RimM family.</text>
</comment>
<dbReference type="GO" id="GO:0005840">
    <property type="term" value="C:ribosome"/>
    <property type="evidence" value="ECO:0007669"/>
    <property type="project" value="InterPro"/>
</dbReference>
<evidence type="ECO:0000259" key="6">
    <source>
        <dbReference type="Pfam" id="PF01782"/>
    </source>
</evidence>
<dbReference type="AlphaFoldDB" id="A0A1X0VFR0"/>
<dbReference type="GO" id="GO:0042274">
    <property type="term" value="P:ribosomal small subunit biogenesis"/>
    <property type="evidence" value="ECO:0007669"/>
    <property type="project" value="UniProtKB-UniRule"/>
</dbReference>
<comment type="function">
    <text evidence="5">An accessory protein needed during the final step in the assembly of 30S ribosomal subunit, possibly for assembly of the head region. Essential for efficient processing of 16S rRNA. May be needed both before and after RbfA during the maturation of 16S rRNA. It has affinity for free ribosomal 30S subunits but not for 70S ribosomes.</text>
</comment>
<dbReference type="GO" id="GO:0043022">
    <property type="term" value="F:ribosome binding"/>
    <property type="evidence" value="ECO:0007669"/>
    <property type="project" value="InterPro"/>
</dbReference>
<reference evidence="8 9" key="1">
    <citation type="journal article" date="2017" name="Front. Microbiol.">
        <title>Genomic Characterization of Dairy Associated Leuconostoc Species and Diversity of Leuconostocs in Undefined Mixed Mesophilic Starter Cultures.</title>
        <authorList>
            <person name="Frantzen C.A."/>
            <person name="Kot W."/>
            <person name="Pedersen T.B."/>
            <person name="Ardo Y.M."/>
            <person name="Broadbent J.R."/>
            <person name="Neve H."/>
            <person name="Hansen L.H."/>
            <person name="Dal Bello F."/>
            <person name="Ostlie H.M."/>
            <person name="Kleppen H.P."/>
            <person name="Vogensen F.K."/>
            <person name="Holo H."/>
        </authorList>
    </citation>
    <scope>NUCLEOTIDE SEQUENCE [LARGE SCALE GENOMIC DNA]</scope>
    <source>
        <strain evidence="8 9">LMGCF08</strain>
    </source>
</reference>
<dbReference type="Pfam" id="PF05239">
    <property type="entry name" value="PRC"/>
    <property type="match status" value="1"/>
</dbReference>
<evidence type="ECO:0000256" key="4">
    <source>
        <dbReference type="ARBA" id="ARBA00023186"/>
    </source>
</evidence>
<comment type="caution">
    <text evidence="8">The sequence shown here is derived from an EMBL/GenBank/DDBJ whole genome shotgun (WGS) entry which is preliminary data.</text>
</comment>
<feature type="domain" description="RimM N-terminal" evidence="6">
    <location>
        <begin position="10"/>
        <end position="89"/>
    </location>
</feature>
<dbReference type="GO" id="GO:0005737">
    <property type="term" value="C:cytoplasm"/>
    <property type="evidence" value="ECO:0007669"/>
    <property type="project" value="UniProtKB-SubCell"/>
</dbReference>
<feature type="domain" description="PRC-barrel" evidence="7">
    <location>
        <begin position="98"/>
        <end position="172"/>
    </location>
</feature>
<dbReference type="Gene3D" id="2.30.30.240">
    <property type="entry name" value="PRC-barrel domain"/>
    <property type="match status" value="1"/>
</dbReference>
<accession>A0A1X0VFR0</accession>
<dbReference type="STRING" id="33968.BMS77_01370"/>
<evidence type="ECO:0000256" key="3">
    <source>
        <dbReference type="ARBA" id="ARBA00022552"/>
    </source>
</evidence>
<dbReference type="EMBL" id="MPLS01000004">
    <property type="protein sequence ID" value="ORI98419.1"/>
    <property type="molecule type" value="Genomic_DNA"/>
</dbReference>
<dbReference type="InterPro" id="IPR011961">
    <property type="entry name" value="RimM"/>
</dbReference>
<organism evidence="8 9">
    <name type="scientific">Leuconostoc pseudomesenteroides</name>
    <dbReference type="NCBI Taxonomy" id="33968"/>
    <lineage>
        <taxon>Bacteria</taxon>
        <taxon>Bacillati</taxon>
        <taxon>Bacillota</taxon>
        <taxon>Bacilli</taxon>
        <taxon>Lactobacillales</taxon>
        <taxon>Lactobacillaceae</taxon>
        <taxon>Leuconostoc</taxon>
    </lineage>
</organism>
<dbReference type="InterPro" id="IPR011033">
    <property type="entry name" value="PRC_barrel-like_sf"/>
</dbReference>
<dbReference type="InterPro" id="IPR036976">
    <property type="entry name" value="RimM_N_sf"/>
</dbReference>
<keyword evidence="1 5" id="KW-0963">Cytoplasm</keyword>